<dbReference type="Gene3D" id="3.90.1200.10">
    <property type="match status" value="1"/>
</dbReference>
<dbReference type="EC" id="2.7.1.175" evidence="4"/>
<evidence type="ECO:0000256" key="3">
    <source>
        <dbReference type="ARBA" id="ARBA00011245"/>
    </source>
</evidence>
<dbReference type="GO" id="GO:0005978">
    <property type="term" value="P:glycogen biosynthetic process"/>
    <property type="evidence" value="ECO:0007669"/>
    <property type="project" value="UniProtKB-UniPathway"/>
</dbReference>
<dbReference type="GO" id="GO:0016301">
    <property type="term" value="F:kinase activity"/>
    <property type="evidence" value="ECO:0007669"/>
    <property type="project" value="UniProtKB-KW"/>
</dbReference>
<sequence length="502" mass="52433">MSAQTGAVAPTTGTHLHDLLGPWVPHQRWYPAKGREARTEVVGRILLPWADPEDVRVLVHVVRVTTAAGGPAGSTGHVDVVQVPLVHRRAPRTGPDAAAALLGVLTDPEGIGWYVYDGPHDPAYVEALLALLSGQIRGVALDASGEQADHAGTAVGHHPAGATPPEPGSPARVLRGEQSNTSIIVEPEDGSAPVIVKVFRTLHPGRNPDVEVQASLSPAGVSAVPALAGWVEGAWPASADASAPLVSGDLAVASEFLVGAQDAWREATAAVVAGTDFSERARALGAATAQVHAALAEQLPSRSAADDDARRLADGWRQRLEWALSEADVLADRADALRERVATSAALDAAALGVLQRVHGDYHLGQVLDVPGRGWVLLDFEGEPLRPLAERTLPDLALRDVAGMLRSFDYAARQTTVGLAEEASAEEARAAASAWADAARAAFCEGYASVTGADPREAGALLDALELDKALYEVVYEVRNRPAWVAVPLAAVDRLLEGSTAA</sequence>
<keyword evidence="8" id="KW-0547">Nucleotide-binding</keyword>
<evidence type="ECO:0000256" key="11">
    <source>
        <dbReference type="ARBA" id="ARBA00023056"/>
    </source>
</evidence>
<dbReference type="RefSeq" id="WP_147927319.1">
    <property type="nucleotide sequence ID" value="NZ_VKAC01000009.1"/>
</dbReference>
<accession>A0A5C8ZDP1</accession>
<dbReference type="Pfam" id="PF18085">
    <property type="entry name" value="Mak_N_cap"/>
    <property type="match status" value="1"/>
</dbReference>
<comment type="similarity">
    <text evidence="2">Belongs to the aminoglycoside phosphotransferase family.</text>
</comment>
<dbReference type="UniPathway" id="UPA00164"/>
<comment type="caution">
    <text evidence="17">The sequence shown here is derived from an EMBL/GenBank/DDBJ whole genome shotgun (WGS) entry which is preliminary data.</text>
</comment>
<evidence type="ECO:0000256" key="13">
    <source>
        <dbReference type="ARBA" id="ARBA00031251"/>
    </source>
</evidence>
<dbReference type="GO" id="GO:0005524">
    <property type="term" value="F:ATP binding"/>
    <property type="evidence" value="ECO:0007669"/>
    <property type="project" value="UniProtKB-KW"/>
</dbReference>
<evidence type="ECO:0000256" key="4">
    <source>
        <dbReference type="ARBA" id="ARBA00011962"/>
    </source>
</evidence>
<dbReference type="EMBL" id="VKAC01000009">
    <property type="protein sequence ID" value="TXR55313.1"/>
    <property type="molecule type" value="Genomic_DNA"/>
</dbReference>
<evidence type="ECO:0000256" key="12">
    <source>
        <dbReference type="ARBA" id="ARBA00023277"/>
    </source>
</evidence>
<name>A0A5C8ZDP1_9ACTN</name>
<comment type="subunit">
    <text evidence="3">Monomer.</text>
</comment>
<protein>
    <recommendedName>
        <fullName evidence="5">Maltokinase</fullName>
        <ecNumber evidence="4">2.7.1.175</ecNumber>
    </recommendedName>
    <alternativeName>
        <fullName evidence="13">Maltose-1-phosphate synthase</fullName>
    </alternativeName>
</protein>
<dbReference type="SUPFAM" id="SSF56112">
    <property type="entry name" value="Protein kinase-like (PK-like)"/>
    <property type="match status" value="1"/>
</dbReference>
<comment type="catalytic activity">
    <reaction evidence="14">
        <text>D-maltose + ATP = alpha-maltose 1-phosphate + ADP + H(+)</text>
        <dbReference type="Rhea" id="RHEA:31915"/>
        <dbReference type="ChEBI" id="CHEBI:15378"/>
        <dbReference type="ChEBI" id="CHEBI:17306"/>
        <dbReference type="ChEBI" id="CHEBI:30616"/>
        <dbReference type="ChEBI" id="CHEBI:63576"/>
        <dbReference type="ChEBI" id="CHEBI:456216"/>
        <dbReference type="EC" id="2.7.1.175"/>
    </reaction>
</comment>
<evidence type="ECO:0000313" key="17">
    <source>
        <dbReference type="EMBL" id="TXR55313.1"/>
    </source>
</evidence>
<evidence type="ECO:0000259" key="16">
    <source>
        <dbReference type="Pfam" id="PF18085"/>
    </source>
</evidence>
<evidence type="ECO:0000256" key="14">
    <source>
        <dbReference type="ARBA" id="ARBA00049067"/>
    </source>
</evidence>
<keyword evidence="10" id="KW-0067">ATP-binding</keyword>
<evidence type="ECO:0000256" key="5">
    <source>
        <dbReference type="ARBA" id="ARBA00013882"/>
    </source>
</evidence>
<feature type="region of interest" description="Disordered" evidence="15">
    <location>
        <begin position="149"/>
        <end position="174"/>
    </location>
</feature>
<evidence type="ECO:0000256" key="8">
    <source>
        <dbReference type="ARBA" id="ARBA00022741"/>
    </source>
</evidence>
<dbReference type="InterPro" id="IPR040999">
    <property type="entry name" value="Mak_N_cap"/>
</dbReference>
<comment type="pathway">
    <text evidence="1">Glycan biosynthesis; glycogen biosynthesis.</text>
</comment>
<keyword evidence="11" id="KW-0320">Glycogen biosynthesis</keyword>
<reference evidence="17 18" key="1">
    <citation type="submission" date="2019-07" db="EMBL/GenBank/DDBJ databases">
        <title>Quadrisphaera sp. strain DD2A genome sequencing and assembly.</title>
        <authorList>
            <person name="Kim I."/>
        </authorList>
    </citation>
    <scope>NUCLEOTIDE SEQUENCE [LARGE SCALE GENOMIC DNA]</scope>
    <source>
        <strain evidence="17 18">DD2A</strain>
    </source>
</reference>
<evidence type="ECO:0000256" key="7">
    <source>
        <dbReference type="ARBA" id="ARBA00022679"/>
    </source>
</evidence>
<evidence type="ECO:0000256" key="2">
    <source>
        <dbReference type="ARBA" id="ARBA00006219"/>
    </source>
</evidence>
<keyword evidence="18" id="KW-1185">Reference proteome</keyword>
<feature type="domain" description="Maltokinase N-terminal cap" evidence="16">
    <location>
        <begin position="23"/>
        <end position="121"/>
    </location>
</feature>
<evidence type="ECO:0000313" key="18">
    <source>
        <dbReference type="Proteomes" id="UP000321234"/>
    </source>
</evidence>
<dbReference type="Proteomes" id="UP000321234">
    <property type="component" value="Unassembled WGS sequence"/>
</dbReference>
<dbReference type="OrthoDB" id="3787729at2"/>
<organism evidence="17 18">
    <name type="scientific">Quadrisphaera setariae</name>
    <dbReference type="NCBI Taxonomy" id="2593304"/>
    <lineage>
        <taxon>Bacteria</taxon>
        <taxon>Bacillati</taxon>
        <taxon>Actinomycetota</taxon>
        <taxon>Actinomycetes</taxon>
        <taxon>Kineosporiales</taxon>
        <taxon>Kineosporiaceae</taxon>
        <taxon>Quadrisphaera</taxon>
    </lineage>
</organism>
<keyword evidence="9" id="KW-0418">Kinase</keyword>
<dbReference type="AlphaFoldDB" id="A0A5C8ZDP1"/>
<evidence type="ECO:0000256" key="10">
    <source>
        <dbReference type="ARBA" id="ARBA00022840"/>
    </source>
</evidence>
<gene>
    <name evidence="17" type="ORF">FMM08_15730</name>
</gene>
<keyword evidence="6" id="KW-0321">Glycogen metabolism</keyword>
<evidence type="ECO:0000256" key="1">
    <source>
        <dbReference type="ARBA" id="ARBA00004964"/>
    </source>
</evidence>
<evidence type="ECO:0000256" key="6">
    <source>
        <dbReference type="ARBA" id="ARBA00022600"/>
    </source>
</evidence>
<keyword evidence="7 17" id="KW-0808">Transferase</keyword>
<proteinExistence type="inferred from homology"/>
<keyword evidence="12" id="KW-0119">Carbohydrate metabolism</keyword>
<evidence type="ECO:0000256" key="9">
    <source>
        <dbReference type="ARBA" id="ARBA00022777"/>
    </source>
</evidence>
<dbReference type="InterPro" id="IPR011009">
    <property type="entry name" value="Kinase-like_dom_sf"/>
</dbReference>
<evidence type="ECO:0000256" key="15">
    <source>
        <dbReference type="SAM" id="MobiDB-lite"/>
    </source>
</evidence>